<reference evidence="2 3" key="1">
    <citation type="submission" date="2018-10" db="EMBL/GenBank/DDBJ databases">
        <title>Comparative analysis of microorganisms from saline springs in Andes Mountain Range, Colombia.</title>
        <authorList>
            <person name="Rubin E."/>
        </authorList>
    </citation>
    <scope>NUCLEOTIDE SEQUENCE [LARGE SCALE GENOMIC DNA]</scope>
    <source>
        <strain evidence="2 3">USBA GBX 843</strain>
    </source>
</reference>
<evidence type="ECO:0000313" key="3">
    <source>
        <dbReference type="Proteomes" id="UP000274786"/>
    </source>
</evidence>
<dbReference type="Proteomes" id="UP000274786">
    <property type="component" value="Unassembled WGS sequence"/>
</dbReference>
<accession>A0A498CEH0</accession>
<feature type="region of interest" description="Disordered" evidence="1">
    <location>
        <begin position="171"/>
        <end position="215"/>
    </location>
</feature>
<proteinExistence type="predicted"/>
<name>A0A498CEH0_9GAMM</name>
<organism evidence="2 3">
    <name type="scientific">Stenotrophomonas rhizophila</name>
    <dbReference type="NCBI Taxonomy" id="216778"/>
    <lineage>
        <taxon>Bacteria</taxon>
        <taxon>Pseudomonadati</taxon>
        <taxon>Pseudomonadota</taxon>
        <taxon>Gammaproteobacteria</taxon>
        <taxon>Lysobacterales</taxon>
        <taxon>Lysobacteraceae</taxon>
        <taxon>Stenotrophomonas</taxon>
    </lineage>
</organism>
<evidence type="ECO:0000256" key="1">
    <source>
        <dbReference type="SAM" id="MobiDB-lite"/>
    </source>
</evidence>
<dbReference type="AlphaFoldDB" id="A0A498CEH0"/>
<sequence length="215" mass="24114">MRHPWRITVPAQATRHPPAKCPVRAVGRAGVRRLWRAVPKPACWWSSSQVDPRHAWMFLLPRPPATHGVALPRRSDAQTMAAQLDLSHSARVRPGQVNPRLPCLGSQPAHQPCVYGMAWVGWRDHKAPWMAPYEPPWTGSRRVPRPPPRRPATHQPEMPLLLWLWLRLHGHGHGHGQHQPPQPAEHPPRYTQAIASPPGPLKPCNINGLKGKSAP</sequence>
<evidence type="ECO:0000313" key="2">
    <source>
        <dbReference type="EMBL" id="RLK56478.1"/>
    </source>
</evidence>
<dbReference type="EMBL" id="RCDC01000004">
    <property type="protein sequence ID" value="RLK56478.1"/>
    <property type="molecule type" value="Genomic_DNA"/>
</dbReference>
<protein>
    <submittedName>
        <fullName evidence="2">Uncharacterized protein</fullName>
    </submittedName>
</protein>
<gene>
    <name evidence="2" type="ORF">BCL79_0869</name>
</gene>
<comment type="caution">
    <text evidence="2">The sequence shown here is derived from an EMBL/GenBank/DDBJ whole genome shotgun (WGS) entry which is preliminary data.</text>
</comment>